<dbReference type="InterPro" id="IPR001610">
    <property type="entry name" value="PAC"/>
</dbReference>
<evidence type="ECO:0000313" key="7">
    <source>
        <dbReference type="Proteomes" id="UP000322454"/>
    </source>
</evidence>
<keyword evidence="1" id="KW-0472">Membrane</keyword>
<dbReference type="EMBL" id="SHMQ01000022">
    <property type="protein sequence ID" value="RZV38193.1"/>
    <property type="molecule type" value="Genomic_DNA"/>
</dbReference>
<dbReference type="PANTHER" id="PTHR44757">
    <property type="entry name" value="DIGUANYLATE CYCLASE DGCP"/>
    <property type="match status" value="1"/>
</dbReference>
<dbReference type="PROSITE" id="PS50112">
    <property type="entry name" value="PAS"/>
    <property type="match status" value="2"/>
</dbReference>
<dbReference type="SMART" id="SM00086">
    <property type="entry name" value="PAC"/>
    <property type="match status" value="2"/>
</dbReference>
<feature type="transmembrane region" description="Helical" evidence="1">
    <location>
        <begin position="187"/>
        <end position="210"/>
    </location>
</feature>
<dbReference type="SMART" id="SM00091">
    <property type="entry name" value="PAS"/>
    <property type="match status" value="2"/>
</dbReference>
<dbReference type="InterPro" id="IPR052155">
    <property type="entry name" value="Biofilm_reg_signaling"/>
</dbReference>
<dbReference type="Pfam" id="PF13426">
    <property type="entry name" value="PAS_9"/>
    <property type="match status" value="2"/>
</dbReference>
<dbReference type="InterPro" id="IPR029787">
    <property type="entry name" value="Nucleotide_cyclase"/>
</dbReference>
<reference evidence="6 7" key="1">
    <citation type="submission" date="2019-01" db="EMBL/GenBank/DDBJ databases">
        <title>Insights into ecological role of a new deltaproteobacterial order Candidatus Sinidesulfobacterales (Sva0485) by metagenomics and metatranscriptomics.</title>
        <authorList>
            <person name="Tan S."/>
            <person name="Liu J."/>
            <person name="Fang Y."/>
            <person name="Hedlund B."/>
            <person name="Lian Z.-H."/>
            <person name="Huang L.-Y."/>
            <person name="Li J.-T."/>
            <person name="Huang L.-N."/>
            <person name="Li W.-J."/>
            <person name="Jiang H.-C."/>
            <person name="Dong H.-L."/>
            <person name="Shu W.-S."/>
        </authorList>
    </citation>
    <scope>NUCLEOTIDE SEQUENCE [LARGE SCALE GENOMIC DNA]</scope>
    <source>
        <strain evidence="6">AP4</strain>
    </source>
</reference>
<feature type="transmembrane region" description="Helical" evidence="1">
    <location>
        <begin position="9"/>
        <end position="30"/>
    </location>
</feature>
<evidence type="ECO:0000259" key="2">
    <source>
        <dbReference type="PROSITE" id="PS50112"/>
    </source>
</evidence>
<dbReference type="SUPFAM" id="SSF55073">
    <property type="entry name" value="Nucleotide cyclase"/>
    <property type="match status" value="1"/>
</dbReference>
<dbReference type="InterPro" id="IPR035965">
    <property type="entry name" value="PAS-like_dom_sf"/>
</dbReference>
<dbReference type="InterPro" id="IPR035919">
    <property type="entry name" value="EAL_sf"/>
</dbReference>
<dbReference type="CDD" id="cd01948">
    <property type="entry name" value="EAL"/>
    <property type="match status" value="1"/>
</dbReference>
<dbReference type="SMART" id="SM00052">
    <property type="entry name" value="EAL"/>
    <property type="match status" value="1"/>
</dbReference>
<evidence type="ECO:0000259" key="5">
    <source>
        <dbReference type="PROSITE" id="PS50887"/>
    </source>
</evidence>
<dbReference type="NCBIfam" id="TIGR00229">
    <property type="entry name" value="sensory_box"/>
    <property type="match status" value="2"/>
</dbReference>
<comment type="caution">
    <text evidence="6">The sequence shown here is derived from an EMBL/GenBank/DDBJ whole genome shotgun (WGS) entry which is preliminary data.</text>
</comment>
<evidence type="ECO:0000256" key="1">
    <source>
        <dbReference type="SAM" id="Phobius"/>
    </source>
</evidence>
<accession>A0A520XAG4</accession>
<name>A0A520XAG4_9DELT</name>
<dbReference type="Pfam" id="PF00990">
    <property type="entry name" value="GGDEF"/>
    <property type="match status" value="1"/>
</dbReference>
<dbReference type="CDD" id="cd01949">
    <property type="entry name" value="GGDEF"/>
    <property type="match status" value="1"/>
</dbReference>
<organism evidence="6 7">
    <name type="scientific">Candidatus Acidulodesulfobacterium acidiphilum</name>
    <dbReference type="NCBI Taxonomy" id="2597224"/>
    <lineage>
        <taxon>Bacteria</taxon>
        <taxon>Deltaproteobacteria</taxon>
        <taxon>Candidatus Acidulodesulfobacterales</taxon>
        <taxon>Candidatus Acidulodesulfobacterium</taxon>
    </lineage>
</organism>
<dbReference type="CDD" id="cd00130">
    <property type="entry name" value="PAS"/>
    <property type="match status" value="2"/>
</dbReference>
<dbReference type="InterPro" id="IPR043128">
    <property type="entry name" value="Rev_trsase/Diguanyl_cyclase"/>
</dbReference>
<dbReference type="NCBIfam" id="TIGR00254">
    <property type="entry name" value="GGDEF"/>
    <property type="match status" value="1"/>
</dbReference>
<dbReference type="InterPro" id="IPR000160">
    <property type="entry name" value="GGDEF_dom"/>
</dbReference>
<dbReference type="Gene3D" id="3.20.20.450">
    <property type="entry name" value="EAL domain"/>
    <property type="match status" value="1"/>
</dbReference>
<dbReference type="PROSITE" id="PS50887">
    <property type="entry name" value="GGDEF"/>
    <property type="match status" value="1"/>
</dbReference>
<keyword evidence="1" id="KW-1133">Transmembrane helix</keyword>
<dbReference type="InterPro" id="IPR001633">
    <property type="entry name" value="EAL_dom"/>
</dbReference>
<dbReference type="Gene3D" id="3.30.450.20">
    <property type="entry name" value="PAS domain"/>
    <property type="match status" value="2"/>
</dbReference>
<dbReference type="InterPro" id="IPR000014">
    <property type="entry name" value="PAS"/>
</dbReference>
<evidence type="ECO:0000259" key="4">
    <source>
        <dbReference type="PROSITE" id="PS50883"/>
    </source>
</evidence>
<evidence type="ECO:0000313" key="6">
    <source>
        <dbReference type="EMBL" id="RZV38193.1"/>
    </source>
</evidence>
<dbReference type="Gene3D" id="3.30.70.270">
    <property type="match status" value="1"/>
</dbReference>
<proteinExistence type="predicted"/>
<gene>
    <name evidence="6" type="ORF">EVJ48_07580</name>
</gene>
<sequence length="909" mass="104380">MILKNNRTIYIIEGLFLTAVLLFAGILLYFGPVSVKKTSAFHSELLLKITKLNKDIDLVKSGVVKSIYYGSLKDSPLQKTHLKKVLNNLGLNLKKTDKQYKELDVFIKKNSDLLKNNRQIILYFNKSYFQWKNIGKPILKIIIKYPKYISSRISYKLFLKHTLYLCHLPTSNIIKDTKSEFKRDINIAIYAFIAVTFVIILFLILFFYYFNKSRKILLKNEQKFESFFYNLPLPSFIVDIETGRFIDANDAAIKFYGYSREDLLNMDISRINVSNTPQELKIFRKTMAAEGGGVTIFQHKLKNGEIKIVQPYIAIITLNNKQCLLVIILDITEKTANEKWMRTLYTAIENSPDWMMVTDSLGNIEYVNGGVENISGYKKEELIGKNPRIFQSGLYSAEVYKTFWDTINSGKVFKVILTDKRKNGELFTLDATIVPIKNKEDSKITNFVSISKDITREKRLEEEVKYISFYDPLTKLPNKNLFTLTIDTYLNTRGYKEKELNISLIIIDLYKLSYINNTYGYDTGDKLLQSFSKRLNNVTKDGDIIARIGGDQFGILFVNLQNKEDILQIINRLKEEFKNPLHIEERPASESAIENRKVKPEPFNVSFTMGISIFPDDGKNAEDLLRTASIALLSAKEQGEGEYEFFKEPMNVQASEFLVMKNSIINAFKNNEFLIYYQPYFDIKTGKIKGMEALARWNNKDTGIISPVKFIPLIEKMGFIRQFEEFLIDNICRSLKEWKESGFNIVPVSMNISPASFKKEGLVEMIVSALDRYGIPPSLLTVEITEGLFIKNLDYAVKILNIFKEKGIKISLDDFGTGYSSLSYIKNIPADFIKIDISFIRGMMENFKDSAIVNTVVVLASNLGMKTISEGVETEEQLKILKSFGCDIVQGYLFSKPVPENEILEFLKA</sequence>
<dbReference type="SMART" id="SM00267">
    <property type="entry name" value="GGDEF"/>
    <property type="match status" value="1"/>
</dbReference>
<dbReference type="SUPFAM" id="SSF55785">
    <property type="entry name" value="PYP-like sensor domain (PAS domain)"/>
    <property type="match status" value="2"/>
</dbReference>
<dbReference type="Pfam" id="PF00563">
    <property type="entry name" value="EAL"/>
    <property type="match status" value="1"/>
</dbReference>
<dbReference type="PROSITE" id="PS50113">
    <property type="entry name" value="PAC"/>
    <property type="match status" value="1"/>
</dbReference>
<dbReference type="SUPFAM" id="SSF141868">
    <property type="entry name" value="EAL domain-like"/>
    <property type="match status" value="1"/>
</dbReference>
<protein>
    <submittedName>
        <fullName evidence="6">Bifunctional diguanylate cyclase/phosphodiesterase</fullName>
    </submittedName>
</protein>
<dbReference type="PROSITE" id="PS50883">
    <property type="entry name" value="EAL"/>
    <property type="match status" value="1"/>
</dbReference>
<dbReference type="Proteomes" id="UP000322454">
    <property type="component" value="Unassembled WGS sequence"/>
</dbReference>
<feature type="domain" description="PAC" evidence="3">
    <location>
        <begin position="411"/>
        <end position="466"/>
    </location>
</feature>
<feature type="domain" description="PAS" evidence="2">
    <location>
        <begin position="220"/>
        <end position="265"/>
    </location>
</feature>
<feature type="domain" description="PAS" evidence="2">
    <location>
        <begin position="340"/>
        <end position="386"/>
    </location>
</feature>
<feature type="domain" description="EAL" evidence="4">
    <location>
        <begin position="657"/>
        <end position="909"/>
    </location>
</feature>
<dbReference type="PANTHER" id="PTHR44757:SF2">
    <property type="entry name" value="BIOFILM ARCHITECTURE MAINTENANCE PROTEIN MBAA"/>
    <property type="match status" value="1"/>
</dbReference>
<dbReference type="AlphaFoldDB" id="A0A520XAG4"/>
<keyword evidence="1" id="KW-0812">Transmembrane</keyword>
<dbReference type="InterPro" id="IPR000700">
    <property type="entry name" value="PAS-assoc_C"/>
</dbReference>
<feature type="domain" description="GGDEF" evidence="5">
    <location>
        <begin position="500"/>
        <end position="648"/>
    </location>
</feature>
<evidence type="ECO:0000259" key="3">
    <source>
        <dbReference type="PROSITE" id="PS50113"/>
    </source>
</evidence>